<sequence length="420" mass="46985">VSLTICEASWGTPGSGQYHIQTDEGPERFFRYQTDNGQYRKEKRLQDGTVVGTDAWIDSLGYLRQKDYIADNQGYRILKSATVYVGRDSSIHDALKIAKKAPGVEGKKTYTEIYTTTPTTTLSPPIQSNVIGHDYPQPDTVFIRPHGDPIDYLPPVKEVHRPHPTPSHDYLPATTSKPVYGTPTTTLAPPLTDNEISTTPIAVYPSTVRTRPTYVPPIAAYPSTTPRPDFSSSLSPIGVFYSSTPPPLLPPSNDLNPPDLDFRPYIPPIDSSTARPDFIGTTFKSVSPLPGNSVQPIFDRGSVRKYVGPLSYQYYHPNIKQNQYDRRPNLIGNGYDAQYPQYDGVTLKTGEGFRYYLPRQYHEETNSGGDTRTGSFGYIDPFGIRRVIYYNTAPGRGFVHRKNNRYVGFNATPYDPRPIT</sequence>
<dbReference type="AlphaFoldDB" id="A0A1B0DC04"/>
<dbReference type="PANTHER" id="PTHR10380:SF206">
    <property type="entry name" value="GH27759P"/>
    <property type="match status" value="1"/>
</dbReference>
<keyword evidence="2" id="KW-1185">Reference proteome</keyword>
<evidence type="ECO:0008006" key="3">
    <source>
        <dbReference type="Google" id="ProtNLM"/>
    </source>
</evidence>
<dbReference type="VEuPathDB" id="VectorBase:PPAI005343"/>
<organism evidence="1 2">
    <name type="scientific">Phlebotomus papatasi</name>
    <name type="common">Sandfly</name>
    <dbReference type="NCBI Taxonomy" id="29031"/>
    <lineage>
        <taxon>Eukaryota</taxon>
        <taxon>Metazoa</taxon>
        <taxon>Ecdysozoa</taxon>
        <taxon>Arthropoda</taxon>
        <taxon>Hexapoda</taxon>
        <taxon>Insecta</taxon>
        <taxon>Pterygota</taxon>
        <taxon>Neoptera</taxon>
        <taxon>Endopterygota</taxon>
        <taxon>Diptera</taxon>
        <taxon>Nematocera</taxon>
        <taxon>Psychodoidea</taxon>
        <taxon>Psychodidae</taxon>
        <taxon>Phlebotomus</taxon>
        <taxon>Phlebotomus</taxon>
    </lineage>
</organism>
<dbReference type="EMBL" id="AJVK01030475">
    <property type="status" value="NOT_ANNOTATED_CDS"/>
    <property type="molecule type" value="Genomic_DNA"/>
</dbReference>
<dbReference type="PROSITE" id="PS51155">
    <property type="entry name" value="CHIT_BIND_RR_2"/>
    <property type="match status" value="2"/>
</dbReference>
<dbReference type="GO" id="GO:0062129">
    <property type="term" value="C:chitin-based extracellular matrix"/>
    <property type="evidence" value="ECO:0007669"/>
    <property type="project" value="TreeGrafter"/>
</dbReference>
<dbReference type="EnsemblMetazoa" id="PPAI005343-RA">
    <property type="protein sequence ID" value="PPAI005343-PA"/>
    <property type="gene ID" value="PPAI005343"/>
</dbReference>
<protein>
    <recommendedName>
        <fullName evidence="3">Cuticle protein</fullName>
    </recommendedName>
</protein>
<dbReference type="Pfam" id="PF00379">
    <property type="entry name" value="Chitin_bind_4"/>
    <property type="match status" value="1"/>
</dbReference>
<reference evidence="1" key="1">
    <citation type="submission" date="2022-08" db="UniProtKB">
        <authorList>
            <consortium name="EnsemblMetazoa"/>
        </authorList>
    </citation>
    <scope>IDENTIFICATION</scope>
    <source>
        <strain evidence="1">Israel</strain>
    </source>
</reference>
<dbReference type="VEuPathDB" id="VectorBase:PPAPM1_000674"/>
<dbReference type="GO" id="GO:0008010">
    <property type="term" value="F:structural constituent of chitin-based larval cuticle"/>
    <property type="evidence" value="ECO:0007669"/>
    <property type="project" value="TreeGrafter"/>
</dbReference>
<evidence type="ECO:0000313" key="1">
    <source>
        <dbReference type="EnsemblMetazoa" id="PPAI005343-PA"/>
    </source>
</evidence>
<evidence type="ECO:0000313" key="2">
    <source>
        <dbReference type="Proteomes" id="UP000092462"/>
    </source>
</evidence>
<proteinExistence type="predicted"/>
<name>A0A1B0DC04_PHLPP</name>
<dbReference type="InterPro" id="IPR000618">
    <property type="entry name" value="Insect_cuticle"/>
</dbReference>
<dbReference type="Proteomes" id="UP000092462">
    <property type="component" value="Unassembled WGS sequence"/>
</dbReference>
<accession>A0A1B0DC04</accession>
<dbReference type="InterPro" id="IPR050468">
    <property type="entry name" value="Cuticle_Struct_Prot"/>
</dbReference>
<dbReference type="PANTHER" id="PTHR10380">
    <property type="entry name" value="CUTICLE PROTEIN"/>
    <property type="match status" value="1"/>
</dbReference>